<dbReference type="PANTHER" id="PTHR43346:SF1">
    <property type="entry name" value="QUERCETIN 2,3-DIOXYGENASE-RELATED"/>
    <property type="match status" value="1"/>
</dbReference>
<protein>
    <recommendedName>
        <fullName evidence="1">Cupin type-2 domain-containing protein</fullName>
    </recommendedName>
</protein>
<reference evidence="2 3" key="1">
    <citation type="journal article" date="2016" name="Nat. Commun.">
        <title>Thousands of microbial genomes shed light on interconnected biogeochemical processes in an aquifer system.</title>
        <authorList>
            <person name="Anantharaman K."/>
            <person name="Brown C.T."/>
            <person name="Hug L.A."/>
            <person name="Sharon I."/>
            <person name="Castelle C.J."/>
            <person name="Probst A.J."/>
            <person name="Thomas B.C."/>
            <person name="Singh A."/>
            <person name="Wilkins M.J."/>
            <person name="Karaoz U."/>
            <person name="Brodie E.L."/>
            <person name="Williams K.H."/>
            <person name="Hubbard S.S."/>
            <person name="Banfield J.F."/>
        </authorList>
    </citation>
    <scope>NUCLEOTIDE SEQUENCE [LARGE SCALE GENOMIC DNA]</scope>
</reference>
<dbReference type="Gene3D" id="2.60.120.10">
    <property type="entry name" value="Jelly Rolls"/>
    <property type="match status" value="1"/>
</dbReference>
<organism evidence="2 3">
    <name type="scientific">Candidatus Uhrbacteria bacterium RIFCSPLOWO2_02_FULL_48_12</name>
    <dbReference type="NCBI Taxonomy" id="1802407"/>
    <lineage>
        <taxon>Bacteria</taxon>
        <taxon>Candidatus Uhriibacteriota</taxon>
    </lineage>
</organism>
<sequence>MKYFRANQHDVIDNINFRNVVYTAKHIQIVFMSVPAGEEIGEEVHDKHDQTFVIVAGEAKVIIGAEKIPVHPGDLIVIPVGVYHNVKSLGPHDLKMYSFCSPPHHPPKTIHPTRESAVSFQEH</sequence>
<dbReference type="EMBL" id="MGEP01000019">
    <property type="protein sequence ID" value="OGL87332.1"/>
    <property type="molecule type" value="Genomic_DNA"/>
</dbReference>
<dbReference type="InterPro" id="IPR011051">
    <property type="entry name" value="RmlC_Cupin_sf"/>
</dbReference>
<accession>A0A1F7V9Z0</accession>
<dbReference type="InterPro" id="IPR013096">
    <property type="entry name" value="Cupin_2"/>
</dbReference>
<evidence type="ECO:0000313" key="2">
    <source>
        <dbReference type="EMBL" id="OGL87332.1"/>
    </source>
</evidence>
<gene>
    <name evidence="2" type="ORF">A3I40_03955</name>
</gene>
<dbReference type="CDD" id="cd02223">
    <property type="entry name" value="cupin_Bh2720-like"/>
    <property type="match status" value="1"/>
</dbReference>
<dbReference type="AlphaFoldDB" id="A0A1F7V9Z0"/>
<dbReference type="Pfam" id="PF07883">
    <property type="entry name" value="Cupin_2"/>
    <property type="match status" value="1"/>
</dbReference>
<evidence type="ECO:0000259" key="1">
    <source>
        <dbReference type="Pfam" id="PF07883"/>
    </source>
</evidence>
<dbReference type="Proteomes" id="UP000178723">
    <property type="component" value="Unassembled WGS sequence"/>
</dbReference>
<dbReference type="PANTHER" id="PTHR43346">
    <property type="entry name" value="LIGAND BINDING DOMAIN PROTEIN, PUTATIVE (AFU_ORTHOLOGUE AFUA_6G14370)-RELATED"/>
    <property type="match status" value="1"/>
</dbReference>
<dbReference type="InterPro" id="IPR014710">
    <property type="entry name" value="RmlC-like_jellyroll"/>
</dbReference>
<name>A0A1F7V9Z0_9BACT</name>
<dbReference type="InterPro" id="IPR052538">
    <property type="entry name" value="Flavonoid_dioxygenase-like"/>
</dbReference>
<dbReference type="STRING" id="1802407.A3I40_03955"/>
<proteinExistence type="predicted"/>
<comment type="caution">
    <text evidence="2">The sequence shown here is derived from an EMBL/GenBank/DDBJ whole genome shotgun (WGS) entry which is preliminary data.</text>
</comment>
<feature type="domain" description="Cupin type-2" evidence="1">
    <location>
        <begin position="31"/>
        <end position="98"/>
    </location>
</feature>
<evidence type="ECO:0000313" key="3">
    <source>
        <dbReference type="Proteomes" id="UP000178723"/>
    </source>
</evidence>
<dbReference type="SUPFAM" id="SSF51182">
    <property type="entry name" value="RmlC-like cupins"/>
    <property type="match status" value="1"/>
</dbReference>